<proteinExistence type="predicted"/>
<protein>
    <submittedName>
        <fullName evidence="4">FecR family protein</fullName>
    </submittedName>
</protein>
<gene>
    <name evidence="4" type="ORF">SAMN04488524_4462</name>
</gene>
<dbReference type="OrthoDB" id="737880at2"/>
<dbReference type="InterPro" id="IPR032508">
    <property type="entry name" value="FecR_C"/>
</dbReference>
<keyword evidence="1" id="KW-0812">Transmembrane</keyword>
<organism evidence="4 5">
    <name type="scientific">Pedobacter africanus</name>
    <dbReference type="NCBI Taxonomy" id="151894"/>
    <lineage>
        <taxon>Bacteria</taxon>
        <taxon>Pseudomonadati</taxon>
        <taxon>Bacteroidota</taxon>
        <taxon>Sphingobacteriia</taxon>
        <taxon>Sphingobacteriales</taxon>
        <taxon>Sphingobacteriaceae</taxon>
        <taxon>Pedobacter</taxon>
    </lineage>
</organism>
<feature type="transmembrane region" description="Helical" evidence="1">
    <location>
        <begin position="80"/>
        <end position="102"/>
    </location>
</feature>
<dbReference type="PIRSF" id="PIRSF018266">
    <property type="entry name" value="FecR"/>
    <property type="match status" value="1"/>
</dbReference>
<dbReference type="AlphaFoldDB" id="A0A1W2E6K1"/>
<dbReference type="Pfam" id="PF04773">
    <property type="entry name" value="FecR"/>
    <property type="match status" value="1"/>
</dbReference>
<dbReference type="InterPro" id="IPR012373">
    <property type="entry name" value="Ferrdict_sens_TM"/>
</dbReference>
<feature type="domain" description="Protein FecR C-terminal" evidence="3">
    <location>
        <begin position="303"/>
        <end position="370"/>
    </location>
</feature>
<dbReference type="EMBL" id="FWXT01000005">
    <property type="protein sequence ID" value="SMD05371.1"/>
    <property type="molecule type" value="Genomic_DNA"/>
</dbReference>
<sequence>MEQEEKINWDKLLKHLEGRDDLHRDEELNQEELEVLLLAEEINMRIKEEDPRLRFPVQEGWEELKQRYEEKTIRAKRFKLYRAIAIAAVLLLVLAPALWLFLSQKDTASPLAGNQVQLTLANGQTVELDSSQSAVLKTEGAALNGTKLVYKRETELPEDGRKPNINVLSVPKGKYTRLELSDGTMVWLNAGSRLSYPVPFAPDNREVTLEGEAYFDVSHNVARPFVVHLKDLDVKVLGTAFSISTFGHKVHTALERGKVSLQAGNQSLALFPGELGVYIPESGSLTKSEADLRLYVAWKDLDIYFNDNTLEEITSRLEREYNVSFVFEQESLKKLHFTVDMPKNAGLDKILNNIKFSSGQVDFVNKGELIKVKQR</sequence>
<feature type="domain" description="FecR protein" evidence="2">
    <location>
        <begin position="168"/>
        <end position="259"/>
    </location>
</feature>
<dbReference type="Gene3D" id="2.60.120.1440">
    <property type="match status" value="1"/>
</dbReference>
<dbReference type="STRING" id="151894.SAMN04488524_4462"/>
<reference evidence="5" key="1">
    <citation type="submission" date="2017-04" db="EMBL/GenBank/DDBJ databases">
        <authorList>
            <person name="Varghese N."/>
            <person name="Submissions S."/>
        </authorList>
    </citation>
    <scope>NUCLEOTIDE SEQUENCE [LARGE SCALE GENOMIC DNA]</scope>
    <source>
        <strain evidence="5">DSM 12126</strain>
    </source>
</reference>
<dbReference type="PANTHER" id="PTHR30273:SF2">
    <property type="entry name" value="PROTEIN FECR"/>
    <property type="match status" value="1"/>
</dbReference>
<evidence type="ECO:0000313" key="4">
    <source>
        <dbReference type="EMBL" id="SMD05371.1"/>
    </source>
</evidence>
<evidence type="ECO:0000256" key="1">
    <source>
        <dbReference type="SAM" id="Phobius"/>
    </source>
</evidence>
<dbReference type="RefSeq" id="WP_084241258.1">
    <property type="nucleotide sequence ID" value="NZ_FWXT01000005.1"/>
</dbReference>
<dbReference type="InterPro" id="IPR006860">
    <property type="entry name" value="FecR"/>
</dbReference>
<dbReference type="Pfam" id="PF16344">
    <property type="entry name" value="FecR_C"/>
    <property type="match status" value="1"/>
</dbReference>
<keyword evidence="1" id="KW-1133">Transmembrane helix</keyword>
<dbReference type="Gene3D" id="3.55.50.30">
    <property type="match status" value="1"/>
</dbReference>
<name>A0A1W2E6K1_9SPHI</name>
<evidence type="ECO:0000259" key="2">
    <source>
        <dbReference type="Pfam" id="PF04773"/>
    </source>
</evidence>
<evidence type="ECO:0000259" key="3">
    <source>
        <dbReference type="Pfam" id="PF16344"/>
    </source>
</evidence>
<dbReference type="GO" id="GO:0016989">
    <property type="term" value="F:sigma factor antagonist activity"/>
    <property type="evidence" value="ECO:0007669"/>
    <property type="project" value="TreeGrafter"/>
</dbReference>
<accession>A0A1W2E6K1</accession>
<evidence type="ECO:0000313" key="5">
    <source>
        <dbReference type="Proteomes" id="UP000192756"/>
    </source>
</evidence>
<dbReference type="Proteomes" id="UP000192756">
    <property type="component" value="Unassembled WGS sequence"/>
</dbReference>
<keyword evidence="1" id="KW-0472">Membrane</keyword>
<dbReference type="PANTHER" id="PTHR30273">
    <property type="entry name" value="PERIPLASMIC SIGNAL SENSOR AND SIGMA FACTOR ACTIVATOR FECR-RELATED"/>
    <property type="match status" value="1"/>
</dbReference>
<keyword evidence="5" id="KW-1185">Reference proteome</keyword>